<dbReference type="OrthoDB" id="2692685at2759"/>
<gene>
    <name evidence="2" type="ORF">AZE42_11136</name>
</gene>
<keyword evidence="1" id="KW-0472">Membrane</keyword>
<evidence type="ECO:0000256" key="1">
    <source>
        <dbReference type="SAM" id="Phobius"/>
    </source>
</evidence>
<sequence>MTVVSNDPIWWPIINNHRIFSYFVAVFFTAVIYDWVLTIGQEGS</sequence>
<protein>
    <submittedName>
        <fullName evidence="2">Uncharacterized protein</fullName>
    </submittedName>
</protein>
<dbReference type="Proteomes" id="UP000183567">
    <property type="component" value="Unassembled WGS sequence"/>
</dbReference>
<keyword evidence="1" id="KW-1133">Transmembrane helix</keyword>
<dbReference type="AlphaFoldDB" id="A0A1J8PMT2"/>
<evidence type="ECO:0000313" key="3">
    <source>
        <dbReference type="Proteomes" id="UP000183567"/>
    </source>
</evidence>
<comment type="caution">
    <text evidence="2">The sequence shown here is derived from an EMBL/GenBank/DDBJ whole genome shotgun (WGS) entry which is preliminary data.</text>
</comment>
<keyword evidence="1" id="KW-0812">Transmembrane</keyword>
<organism evidence="2 3">
    <name type="scientific">Rhizopogon vesiculosus</name>
    <dbReference type="NCBI Taxonomy" id="180088"/>
    <lineage>
        <taxon>Eukaryota</taxon>
        <taxon>Fungi</taxon>
        <taxon>Dikarya</taxon>
        <taxon>Basidiomycota</taxon>
        <taxon>Agaricomycotina</taxon>
        <taxon>Agaricomycetes</taxon>
        <taxon>Agaricomycetidae</taxon>
        <taxon>Boletales</taxon>
        <taxon>Suillineae</taxon>
        <taxon>Rhizopogonaceae</taxon>
        <taxon>Rhizopogon</taxon>
    </lineage>
</organism>
<dbReference type="EMBL" id="LVVM01005763">
    <property type="protein sequence ID" value="OJA09831.1"/>
    <property type="molecule type" value="Genomic_DNA"/>
</dbReference>
<evidence type="ECO:0000313" key="2">
    <source>
        <dbReference type="EMBL" id="OJA09831.1"/>
    </source>
</evidence>
<proteinExistence type="predicted"/>
<feature type="transmembrane region" description="Helical" evidence="1">
    <location>
        <begin position="20"/>
        <end position="40"/>
    </location>
</feature>
<name>A0A1J8PMT2_9AGAM</name>
<reference evidence="2 3" key="1">
    <citation type="submission" date="2016-03" db="EMBL/GenBank/DDBJ databases">
        <title>Comparative genomics of the ectomycorrhizal sister species Rhizopogon vinicolor and Rhizopogon vesiculosus (Basidiomycota: Boletales) reveals a divergence of the mating type B locus.</title>
        <authorList>
            <person name="Mujic A.B."/>
            <person name="Kuo A."/>
            <person name="Tritt A."/>
            <person name="Lipzen A."/>
            <person name="Chen C."/>
            <person name="Johnson J."/>
            <person name="Sharma A."/>
            <person name="Barry K."/>
            <person name="Grigoriev I.V."/>
            <person name="Spatafora J.W."/>
        </authorList>
    </citation>
    <scope>NUCLEOTIDE SEQUENCE [LARGE SCALE GENOMIC DNA]</scope>
    <source>
        <strain evidence="2 3">AM-OR11-056</strain>
    </source>
</reference>
<keyword evidence="3" id="KW-1185">Reference proteome</keyword>
<accession>A0A1J8PMT2</accession>